<dbReference type="Gene3D" id="3.30.710.10">
    <property type="entry name" value="Potassium Channel Kv1.1, Chain A"/>
    <property type="match status" value="1"/>
</dbReference>
<evidence type="ECO:0000259" key="1">
    <source>
        <dbReference type="PROSITE" id="PS50097"/>
    </source>
</evidence>
<organism evidence="2 3">
    <name type="scientific">Aureobasidium pullulans</name>
    <name type="common">Black yeast</name>
    <name type="synonym">Pullularia pullulans</name>
    <dbReference type="NCBI Taxonomy" id="5580"/>
    <lineage>
        <taxon>Eukaryota</taxon>
        <taxon>Fungi</taxon>
        <taxon>Dikarya</taxon>
        <taxon>Ascomycota</taxon>
        <taxon>Pezizomycotina</taxon>
        <taxon>Dothideomycetes</taxon>
        <taxon>Dothideomycetidae</taxon>
        <taxon>Dothideales</taxon>
        <taxon>Saccotheciaceae</taxon>
        <taxon>Aureobasidium</taxon>
    </lineage>
</organism>
<comment type="caution">
    <text evidence="2">The sequence shown here is derived from an EMBL/GenBank/DDBJ whole genome shotgun (WGS) entry which is preliminary data.</text>
</comment>
<dbReference type="InterPro" id="IPR000210">
    <property type="entry name" value="BTB/POZ_dom"/>
</dbReference>
<gene>
    <name evidence="2" type="ORF">D6C91_10349</name>
</gene>
<dbReference type="SUPFAM" id="SSF54695">
    <property type="entry name" value="POZ domain"/>
    <property type="match status" value="1"/>
</dbReference>
<proteinExistence type="predicted"/>
<reference evidence="2 3" key="1">
    <citation type="submission" date="2018-10" db="EMBL/GenBank/DDBJ databases">
        <title>Fifty Aureobasidium pullulans genomes reveal a recombining polyextremotolerant generalist.</title>
        <authorList>
            <person name="Gostincar C."/>
            <person name="Turk M."/>
            <person name="Zajc J."/>
            <person name="Gunde-Cimerman N."/>
        </authorList>
    </citation>
    <scope>NUCLEOTIDE SEQUENCE [LARGE SCALE GENOMIC DNA]</scope>
    <source>
        <strain evidence="2 3">EXF-3863</strain>
    </source>
</reference>
<dbReference type="EMBL" id="QZBM01001088">
    <property type="protein sequence ID" value="THZ06814.1"/>
    <property type="molecule type" value="Genomic_DNA"/>
</dbReference>
<feature type="domain" description="BTB" evidence="1">
    <location>
        <begin position="18"/>
        <end position="75"/>
    </location>
</feature>
<dbReference type="PROSITE" id="PS50097">
    <property type="entry name" value="BTB"/>
    <property type="match status" value="1"/>
</dbReference>
<accession>A0A4S9S727</accession>
<dbReference type="AlphaFoldDB" id="A0A4S9S727"/>
<dbReference type="InterPro" id="IPR011333">
    <property type="entry name" value="SKP1/BTB/POZ_sf"/>
</dbReference>
<protein>
    <recommendedName>
        <fullName evidence="1">BTB domain-containing protein</fullName>
    </recommendedName>
</protein>
<evidence type="ECO:0000313" key="2">
    <source>
        <dbReference type="EMBL" id="THZ06814.1"/>
    </source>
</evidence>
<dbReference type="Pfam" id="PF00651">
    <property type="entry name" value="BTB"/>
    <property type="match status" value="1"/>
</dbReference>
<evidence type="ECO:0000313" key="3">
    <source>
        <dbReference type="Proteomes" id="UP000308005"/>
    </source>
</evidence>
<sequence length="240" mass="26881">MGDSQRNQHLSNNNSKLSDVVLPLGDERVDAHKDILCSKSEVFVTAFSGKFGEVNGYAIEGHSDAAIRAMIQHIYGFGIAPEVFQLDYTSYERNKTVAAIVAKCELFLDVYLLANEYDIVGLTVDVTEAIIYCMEYLLCVQRFEEPSPRALDSVISGVISLFEEYVIIDETLIDATALFCLQRRYDVMQKCSCSAAQCIKRPTELGAGSGLHYALQILNHRSELEAACRKDVRNRSRHRP</sequence>
<name>A0A4S9S727_AURPU</name>
<dbReference type="Proteomes" id="UP000308005">
    <property type="component" value="Unassembled WGS sequence"/>
</dbReference>